<keyword evidence="9" id="KW-1185">Reference proteome</keyword>
<name>A0A9X2GZK2_9MICO</name>
<dbReference type="InterPro" id="IPR008948">
    <property type="entry name" value="L-Aspartase-like"/>
</dbReference>
<comment type="pathway">
    <text evidence="2">Purine metabolism; AMP biosynthesis via de novo pathway; AMP from IMP: step 2/2.</text>
</comment>
<dbReference type="Proteomes" id="UP001139722">
    <property type="component" value="Unassembled WGS sequence"/>
</dbReference>
<dbReference type="InterPro" id="IPR024083">
    <property type="entry name" value="Fumarase/histidase_N"/>
</dbReference>
<evidence type="ECO:0000256" key="2">
    <source>
        <dbReference type="ARBA" id="ARBA00004734"/>
    </source>
</evidence>
<dbReference type="InterPro" id="IPR022761">
    <property type="entry name" value="Fumarate_lyase_N"/>
</dbReference>
<evidence type="ECO:0000256" key="1">
    <source>
        <dbReference type="ARBA" id="ARBA00004706"/>
    </source>
</evidence>
<gene>
    <name evidence="8" type="ORF">BJ978_001062</name>
</gene>
<dbReference type="GO" id="GO:0004018">
    <property type="term" value="F:N6-(1,2-dicarboxyethyl)AMP AMP-lyase (fumarate-forming) activity"/>
    <property type="evidence" value="ECO:0007669"/>
    <property type="project" value="InterPro"/>
</dbReference>
<dbReference type="SUPFAM" id="SSF48557">
    <property type="entry name" value="L-aspartase-like"/>
    <property type="match status" value="1"/>
</dbReference>
<organism evidence="8 9">
    <name type="scientific">Agromyces terreus</name>
    <dbReference type="NCBI Taxonomy" id="424795"/>
    <lineage>
        <taxon>Bacteria</taxon>
        <taxon>Bacillati</taxon>
        <taxon>Actinomycetota</taxon>
        <taxon>Actinomycetes</taxon>
        <taxon>Micrococcales</taxon>
        <taxon>Microbacteriaceae</taxon>
        <taxon>Agromyces</taxon>
    </lineage>
</organism>
<comment type="caution">
    <text evidence="8">The sequence shown here is derived from an EMBL/GenBank/DDBJ whole genome shotgun (WGS) entry which is preliminary data.</text>
</comment>
<dbReference type="OrthoDB" id="9768878at2"/>
<dbReference type="Gene3D" id="1.20.200.10">
    <property type="entry name" value="Fumarase/aspartase (Central domain)"/>
    <property type="match status" value="1"/>
</dbReference>
<dbReference type="Gene3D" id="1.10.275.10">
    <property type="entry name" value="Fumarase/aspartase (N-terminal domain)"/>
    <property type="match status" value="1"/>
</dbReference>
<feature type="domain" description="Adenylosuccinate lyase PurB C-terminal" evidence="7">
    <location>
        <begin position="329"/>
        <end position="449"/>
    </location>
</feature>
<dbReference type="PRINTS" id="PR00149">
    <property type="entry name" value="FUMRATELYASE"/>
</dbReference>
<dbReference type="Pfam" id="PF08328">
    <property type="entry name" value="ASL_C"/>
    <property type="match status" value="1"/>
</dbReference>
<protein>
    <submittedName>
        <fullName evidence="8">Adenylosuccinate lyase</fullName>
        <ecNumber evidence="8">4.3.2.2</ecNumber>
    </submittedName>
</protein>
<comment type="pathway">
    <text evidence="1">Purine metabolism; IMP biosynthesis via de novo pathway; 5-amino-1-(5-phospho-D-ribosyl)imidazole-4-carboxamide from 5-amino-1-(5-phospho-D-ribosyl)imidazole-4-carboxylate: step 2/2.</text>
</comment>
<reference evidence="8" key="1">
    <citation type="submission" date="2022-06" db="EMBL/GenBank/DDBJ databases">
        <title>Sequencing the genomes of 1000 actinobacteria strains.</title>
        <authorList>
            <person name="Klenk H.-P."/>
        </authorList>
    </citation>
    <scope>NUCLEOTIDE SEQUENCE</scope>
    <source>
        <strain evidence="8">DSM 22016</strain>
    </source>
</reference>
<evidence type="ECO:0000259" key="7">
    <source>
        <dbReference type="Pfam" id="PF08328"/>
    </source>
</evidence>
<dbReference type="PANTHER" id="PTHR43411:SF1">
    <property type="entry name" value="ADENYLOSUCCINATE LYASE"/>
    <property type="match status" value="1"/>
</dbReference>
<dbReference type="CDD" id="cd01598">
    <property type="entry name" value="PurB"/>
    <property type="match status" value="1"/>
</dbReference>
<keyword evidence="4 8" id="KW-0456">Lyase</keyword>
<dbReference type="EMBL" id="JAMZDY010000001">
    <property type="protein sequence ID" value="MCP2370386.1"/>
    <property type="molecule type" value="Genomic_DNA"/>
</dbReference>
<dbReference type="Gene3D" id="1.10.40.30">
    <property type="entry name" value="Fumarase/aspartase (C-terminal domain)"/>
    <property type="match status" value="1"/>
</dbReference>
<evidence type="ECO:0000259" key="6">
    <source>
        <dbReference type="Pfam" id="PF00206"/>
    </source>
</evidence>
<dbReference type="InterPro" id="IPR020557">
    <property type="entry name" value="Fumarate_lyase_CS"/>
</dbReference>
<dbReference type="EC" id="4.3.2.2" evidence="8"/>
<dbReference type="GO" id="GO:0006188">
    <property type="term" value="P:IMP biosynthetic process"/>
    <property type="evidence" value="ECO:0007669"/>
    <property type="project" value="InterPro"/>
</dbReference>
<dbReference type="AlphaFoldDB" id="A0A9X2GZK2"/>
<dbReference type="RefSeq" id="WP_156998451.1">
    <property type="nucleotide sequence ID" value="NZ_BAAANU010000033.1"/>
</dbReference>
<evidence type="ECO:0000256" key="3">
    <source>
        <dbReference type="ARBA" id="ARBA00022755"/>
    </source>
</evidence>
<dbReference type="PROSITE" id="PS00163">
    <property type="entry name" value="FUMARATE_LYASES"/>
    <property type="match status" value="1"/>
</dbReference>
<evidence type="ECO:0000313" key="9">
    <source>
        <dbReference type="Proteomes" id="UP001139722"/>
    </source>
</evidence>
<feature type="domain" description="Fumarate lyase N-terminal" evidence="6">
    <location>
        <begin position="63"/>
        <end position="308"/>
    </location>
</feature>
<dbReference type="InterPro" id="IPR013539">
    <property type="entry name" value="PurB_C"/>
</dbReference>
<evidence type="ECO:0000313" key="8">
    <source>
        <dbReference type="EMBL" id="MCP2370386.1"/>
    </source>
</evidence>
<dbReference type="Pfam" id="PF00206">
    <property type="entry name" value="Lyase_1"/>
    <property type="match status" value="1"/>
</dbReference>
<keyword evidence="3" id="KW-0658">Purine biosynthesis</keyword>
<sequence>MTTLPPQPLSPLDGRYRSAVGTLGEHLSEAGLNRARVHVEVEWLIAQTDRGFFGTSPLSAGQQAALRRVVTEFGQPDIDELASLEATTRHDVKAIEYYVRRRLTDLGLDHLAELTHFACTSEDINNLSYAITVRDAVQQVWLPKYRAVIDTIVGLAREHRDAAMLSRTHGQPATPSTMGKELAVFVHRLERIAKQIEATEYLGKFSGATGTFSAHVVAAPDVSWPDVSREFVESLGLTWNPLTTQIESHDWQAELYSRVSHANRVLHNLATDIWTYISLGIFRQIPVAGATGSSTMPHKVNPIRFENAEANLELSSALLDSLAATLVTSRLQRDLTDSSAQRNIGVGFGHSMLALDNIQRGLGEIDLDLDVLAADLDGNWEVLGEAIQTVIRAEVAAGRSSIADPYALLKELTRGRRIGASDLAEFVSGLEIGDDAKQRLLALTPGTYTGIASDLVDRLG</sequence>
<dbReference type="PANTHER" id="PTHR43411">
    <property type="entry name" value="ADENYLOSUCCINATE LYASE"/>
    <property type="match status" value="1"/>
</dbReference>
<dbReference type="NCBIfam" id="NF006764">
    <property type="entry name" value="PRK09285.1"/>
    <property type="match status" value="1"/>
</dbReference>
<dbReference type="InterPro" id="IPR047136">
    <property type="entry name" value="PurB_bact"/>
</dbReference>
<evidence type="ECO:0000256" key="5">
    <source>
        <dbReference type="ARBA" id="ARBA00025012"/>
    </source>
</evidence>
<dbReference type="InterPro" id="IPR000362">
    <property type="entry name" value="Fumarate_lyase_fam"/>
</dbReference>
<evidence type="ECO:0000256" key="4">
    <source>
        <dbReference type="ARBA" id="ARBA00023239"/>
    </source>
</evidence>
<accession>A0A9X2GZK2</accession>
<proteinExistence type="predicted"/>
<comment type="function">
    <text evidence="5">Catalyzes two reactions in de novo purine nucleotide biosynthesis. Catalyzes the breakdown of 5-aminoimidazole- (N-succinylocarboxamide) ribotide (SAICAR or 2-[5-amino-1-(5-phospho-beta-D-ribosyl)imidazole-4-carboxamido]succinate) to 5-aminoimidazole-4-carboxamide ribotide (AICAR or 5-amino-1-(5-phospho-beta-D-ribosyl)imidazole-4-carboxamide) and fumarate, and of adenylosuccinate (ADS or N(6)-(1,2-dicarboxyethyl)-AMP) to adenosine monophosphate (AMP) and fumarate.</text>
</comment>